<accession>A0A0K2TLU7</accession>
<name>A0A0K2TLU7_LEPSM</name>
<evidence type="ECO:0000256" key="7">
    <source>
        <dbReference type="ARBA" id="ARBA00023033"/>
    </source>
</evidence>
<keyword evidence="3 8" id="KW-0349">Heme</keyword>
<accession>A0A5Q0TYA2</accession>
<dbReference type="InterPro" id="IPR017972">
    <property type="entry name" value="Cyt_P450_CS"/>
</dbReference>
<dbReference type="GO" id="GO:0004497">
    <property type="term" value="F:monooxygenase activity"/>
    <property type="evidence" value="ECO:0007669"/>
    <property type="project" value="UniProtKB-KW"/>
</dbReference>
<dbReference type="KEGG" id="lsm:121122789"/>
<comment type="similarity">
    <text evidence="2 9">Belongs to the cytochrome P450 family.</text>
</comment>
<dbReference type="InterPro" id="IPR001128">
    <property type="entry name" value="Cyt_P450"/>
</dbReference>
<keyword evidence="5 9" id="KW-0560">Oxidoreductase</keyword>
<dbReference type="PANTHER" id="PTHR24279">
    <property type="entry name" value="CYTOCHROME P450"/>
    <property type="match status" value="1"/>
</dbReference>
<dbReference type="OMA" id="RPEHEQS"/>
<evidence type="ECO:0000256" key="4">
    <source>
        <dbReference type="ARBA" id="ARBA00022723"/>
    </source>
</evidence>
<dbReference type="GO" id="GO:0016705">
    <property type="term" value="F:oxidoreductase activity, acting on paired donors, with incorporation or reduction of molecular oxygen"/>
    <property type="evidence" value="ECO:0007669"/>
    <property type="project" value="InterPro"/>
</dbReference>
<evidence type="ECO:0000256" key="8">
    <source>
        <dbReference type="PIRSR" id="PIRSR602401-1"/>
    </source>
</evidence>
<feature type="binding site" description="axial binding residue" evidence="8">
    <location>
        <position position="426"/>
    </location>
    <ligand>
        <name>heme</name>
        <dbReference type="ChEBI" id="CHEBI:30413"/>
    </ligand>
    <ligandPart>
        <name>Fe</name>
        <dbReference type="ChEBI" id="CHEBI:18248"/>
    </ligandPart>
</feature>
<proteinExistence type="evidence at transcript level"/>
<gene>
    <name evidence="11" type="primary">CYP3650A</name>
</gene>
<evidence type="ECO:0000256" key="6">
    <source>
        <dbReference type="ARBA" id="ARBA00023004"/>
    </source>
</evidence>
<dbReference type="EMBL" id="HACA01009722">
    <property type="protein sequence ID" value="CDW27083.1"/>
    <property type="molecule type" value="Transcribed_RNA"/>
</dbReference>
<keyword evidence="7 9" id="KW-0503">Monooxygenase</keyword>
<evidence type="ECO:0000256" key="5">
    <source>
        <dbReference type="ARBA" id="ARBA00023002"/>
    </source>
</evidence>
<reference evidence="10" key="1">
    <citation type="submission" date="2014-05" db="EMBL/GenBank/DDBJ databases">
        <authorList>
            <person name="Chronopoulou M."/>
        </authorList>
    </citation>
    <scope>NUCLEOTIDE SEQUENCE</scope>
    <source>
        <tissue evidence="10">Whole organism</tissue>
    </source>
</reference>
<dbReference type="InterPro" id="IPR050479">
    <property type="entry name" value="CYP11_CYP27_families"/>
</dbReference>
<dbReference type="GO" id="GO:0020037">
    <property type="term" value="F:heme binding"/>
    <property type="evidence" value="ECO:0007669"/>
    <property type="project" value="InterPro"/>
</dbReference>
<dbReference type="Pfam" id="PF00067">
    <property type="entry name" value="p450"/>
    <property type="match status" value="1"/>
</dbReference>
<dbReference type="PANTHER" id="PTHR24279:SF120">
    <property type="entry name" value="CYTOCHROME P450"/>
    <property type="match status" value="1"/>
</dbReference>
<evidence type="ECO:0000313" key="11">
    <source>
        <dbReference type="EMBL" id="QGA72954.1"/>
    </source>
</evidence>
<dbReference type="PROSITE" id="PS00086">
    <property type="entry name" value="CYTOCHROME_P450"/>
    <property type="match status" value="1"/>
</dbReference>
<dbReference type="GO" id="GO:0005506">
    <property type="term" value="F:iron ion binding"/>
    <property type="evidence" value="ECO:0007669"/>
    <property type="project" value="InterPro"/>
</dbReference>
<evidence type="ECO:0000256" key="3">
    <source>
        <dbReference type="ARBA" id="ARBA00022617"/>
    </source>
</evidence>
<evidence type="ECO:0000313" key="10">
    <source>
        <dbReference type="EMBL" id="CDW27083.1"/>
    </source>
</evidence>
<comment type="cofactor">
    <cofactor evidence="1 8">
        <name>heme</name>
        <dbReference type="ChEBI" id="CHEBI:30413"/>
    </cofactor>
</comment>
<dbReference type="CDD" id="cd11054">
    <property type="entry name" value="CYP24A1-like"/>
    <property type="match status" value="1"/>
</dbReference>
<evidence type="ECO:0000256" key="1">
    <source>
        <dbReference type="ARBA" id="ARBA00001971"/>
    </source>
</evidence>
<dbReference type="InterPro" id="IPR036396">
    <property type="entry name" value="Cyt_P450_sf"/>
</dbReference>
<evidence type="ECO:0000256" key="2">
    <source>
        <dbReference type="ARBA" id="ARBA00010617"/>
    </source>
</evidence>
<dbReference type="AlphaFoldDB" id="A0A0K2TLU7"/>
<evidence type="ECO:0000256" key="9">
    <source>
        <dbReference type="RuleBase" id="RU000461"/>
    </source>
</evidence>
<organism evidence="10">
    <name type="scientific">Lepeophtheirus salmonis</name>
    <name type="common">Salmon louse</name>
    <name type="synonym">Caligus salmonis</name>
    <dbReference type="NCBI Taxonomy" id="72036"/>
    <lineage>
        <taxon>Eukaryota</taxon>
        <taxon>Metazoa</taxon>
        <taxon>Ecdysozoa</taxon>
        <taxon>Arthropoda</taxon>
        <taxon>Crustacea</taxon>
        <taxon>Multicrustacea</taxon>
        <taxon>Hexanauplia</taxon>
        <taxon>Copepoda</taxon>
        <taxon>Siphonostomatoida</taxon>
        <taxon>Caligidae</taxon>
        <taxon>Lepeophtheirus</taxon>
    </lineage>
</organism>
<keyword evidence="6 8" id="KW-0408">Iron</keyword>
<dbReference type="Gene3D" id="1.10.630.10">
    <property type="entry name" value="Cytochrome P450"/>
    <property type="match status" value="1"/>
</dbReference>
<dbReference type="PRINTS" id="PR00463">
    <property type="entry name" value="EP450I"/>
</dbReference>
<dbReference type="EMBL" id="MN551202">
    <property type="protein sequence ID" value="QGA72954.1"/>
    <property type="molecule type" value="mRNA"/>
</dbReference>
<dbReference type="OrthoDB" id="3945418at2759"/>
<protein>
    <submittedName>
        <fullName evidence="11">Cytochrome P450 3650A</fullName>
    </submittedName>
</protein>
<dbReference type="SUPFAM" id="SSF48264">
    <property type="entry name" value="Cytochrome P450"/>
    <property type="match status" value="1"/>
</dbReference>
<keyword evidence="4 8" id="KW-0479">Metal-binding</keyword>
<dbReference type="InterPro" id="IPR002401">
    <property type="entry name" value="Cyt_P450_E_grp-I"/>
</dbReference>
<sequence>MNRRFLSTVAKTYRSIPQPSLIDLKRNGFPFMNYDTEIIPFLERSRLVYGDIYKFKAPLGPDVVVLFKPHHAEIAYRSAGKWPNRPGFHAIQQFRSQKELYSNNSGLLSSQGQDWYDFRSKVQTALLRPRLIKAYHQRVNGVVEDFIKDIFENTLEDGKASADLLEYLYQWGLESTGVLAFDRRLGVLNPSLDSSSESQEIINLVQEIFSLSQYLERNMVWKYIGLLHGKYRQITKCLNRLEELTIKYVDEKIEMIERKGSCSDTSVIENLYHAGCDKNVLCVLALDMLMAGVDTAANEISFAFHYIAQNQKVQEKLFNEIRSLDIDDPNFVENAVYLRATLKEVLRLKPTAYVNVRMCQNSIELDDYLIQEGSMILFCHIVMCHDPRFVNDPLEFRPERYIKSHPHYERLQPFTSLPFGYGPRVCVGKRFANLEMGLLLARIISKYKLEPTSEKLEIKVPLLLKPGGAIPVRFIKRL</sequence>
<reference evidence="11" key="2">
    <citation type="submission" date="2019-10" db="EMBL/GenBank/DDBJ databases">
        <title>Genome-wide survey of cytochrome P450 genes in the aquaculture parasite Lepeophtheirus salmonis (Kroyer 1837) (salmon louse).</title>
        <authorList>
            <person name="Humble J.L."/>
            <person name="Carmona-Antonanzas G."/>
            <person name="McNair C.M."/>
            <person name="Nelson D.R."/>
            <person name="Bassett D.I."/>
            <person name="Egholm I."/>
            <person name="Bron J.E."/>
            <person name="Bekaert M."/>
            <person name="Sturm A."/>
        </authorList>
    </citation>
    <scope>NUCLEOTIDE SEQUENCE</scope>
</reference>
<dbReference type="PRINTS" id="PR00385">
    <property type="entry name" value="P450"/>
</dbReference>